<dbReference type="InterPro" id="IPR010839">
    <property type="entry name" value="AtuA_N"/>
</dbReference>
<name>A0ABP3L2U6_9BURK</name>
<evidence type="ECO:0000313" key="2">
    <source>
        <dbReference type="EMBL" id="GAA0490766.1"/>
    </source>
</evidence>
<dbReference type="RefSeq" id="WP_343927041.1">
    <property type="nucleotide sequence ID" value="NZ_BAAAEN010000001.1"/>
</dbReference>
<dbReference type="PANTHER" id="PTHR47708">
    <property type="match status" value="1"/>
</dbReference>
<dbReference type="EMBL" id="BAAAEN010000001">
    <property type="protein sequence ID" value="GAA0490766.1"/>
    <property type="molecule type" value="Genomic_DNA"/>
</dbReference>
<gene>
    <name evidence="2" type="ORF">GCM10009097_02900</name>
</gene>
<protein>
    <submittedName>
        <fullName evidence="2">DUF1446 domain-containing protein</fullName>
    </submittedName>
</protein>
<evidence type="ECO:0000259" key="1">
    <source>
        <dbReference type="Pfam" id="PF07287"/>
    </source>
</evidence>
<keyword evidence="3" id="KW-1185">Reference proteome</keyword>
<sequence length="458" mass="49493">MGRIVRMGAGSGFWGDALDPAEELLERANLDYLCFDYLAELTMALLQRQKLKRPDAGYVPDAVQAMIALLPKARAAGTRLISNGGGVNPRAAAGRIAEGARQAGMAGARVALVEGDDMLGKLDALIAQGVPLRNLDTGDEDFAAIRDRVVCANVYTDSSGISEGLAGGADVVIAGRVSDNALYVGPLAHEFGWRRDAAHVHRYAAAVTLGHIVECAAGCSGGMSSRFLEMPHMGRVGFPILEVDETGDATVTKLAGSGGRVDQWTVKEHLVYEIGDPRRYLMPDAVADFTSLRLDDQGQDRVRVSGMRGEPAPELWKMVVGYQDGWIGETMAFFPWPNAYDRAMKARETLLERFERMGLAADQVHFDLVGLNTLHGPAAAFPGREWANELPEVGLRCAVRTQTQEEADKVRRAGTNLWIMGPGGTSFGTPMKPRPVIALWPTLIPRDAVEQKTEILVA</sequence>
<reference evidence="3" key="1">
    <citation type="journal article" date="2019" name="Int. J. Syst. Evol. Microbiol.">
        <title>The Global Catalogue of Microorganisms (GCM) 10K type strain sequencing project: providing services to taxonomists for standard genome sequencing and annotation.</title>
        <authorList>
            <consortium name="The Broad Institute Genomics Platform"/>
            <consortium name="The Broad Institute Genome Sequencing Center for Infectious Disease"/>
            <person name="Wu L."/>
            <person name="Ma J."/>
        </authorList>
    </citation>
    <scope>NUCLEOTIDE SEQUENCE [LARGE SCALE GENOMIC DNA]</scope>
    <source>
        <strain evidence="3">JCM 14330</strain>
    </source>
</reference>
<proteinExistence type="predicted"/>
<dbReference type="Proteomes" id="UP001501706">
    <property type="component" value="Unassembled WGS sequence"/>
</dbReference>
<dbReference type="PANTHER" id="PTHR47708:SF2">
    <property type="entry name" value="SI:CH73-132F6.5"/>
    <property type="match status" value="1"/>
</dbReference>
<evidence type="ECO:0000313" key="3">
    <source>
        <dbReference type="Proteomes" id="UP001501706"/>
    </source>
</evidence>
<dbReference type="Pfam" id="PF07287">
    <property type="entry name" value="AtuA"/>
    <property type="match status" value="1"/>
</dbReference>
<organism evidence="2 3">
    <name type="scientific">Pigmentiphaga daeguensis</name>
    <dbReference type="NCBI Taxonomy" id="414049"/>
    <lineage>
        <taxon>Bacteria</taxon>
        <taxon>Pseudomonadati</taxon>
        <taxon>Pseudomonadota</taxon>
        <taxon>Betaproteobacteria</taxon>
        <taxon>Burkholderiales</taxon>
        <taxon>Alcaligenaceae</taxon>
        <taxon>Pigmentiphaga</taxon>
    </lineage>
</organism>
<feature type="domain" description="Acyclic terpene utilisation N-terminal" evidence="1">
    <location>
        <begin position="5"/>
        <end position="454"/>
    </location>
</feature>
<comment type="caution">
    <text evidence="2">The sequence shown here is derived from an EMBL/GenBank/DDBJ whole genome shotgun (WGS) entry which is preliminary data.</text>
</comment>
<accession>A0ABP3L2U6</accession>